<dbReference type="EMBL" id="WTYS01000001">
    <property type="protein sequence ID" value="MXO55297.1"/>
    <property type="molecule type" value="Genomic_DNA"/>
</dbReference>
<name>A0A6I4SKJ5_9SPHN</name>
<keyword evidence="2" id="KW-1185">Reference proteome</keyword>
<evidence type="ECO:0000313" key="2">
    <source>
        <dbReference type="Proteomes" id="UP000468943"/>
    </source>
</evidence>
<organism evidence="1 2">
    <name type="scientific">Pontixanthobacter gangjinensis</name>
    <dbReference type="NCBI Taxonomy" id="1028742"/>
    <lineage>
        <taxon>Bacteria</taxon>
        <taxon>Pseudomonadati</taxon>
        <taxon>Pseudomonadota</taxon>
        <taxon>Alphaproteobacteria</taxon>
        <taxon>Sphingomonadales</taxon>
        <taxon>Erythrobacteraceae</taxon>
        <taxon>Pontixanthobacter</taxon>
    </lineage>
</organism>
<dbReference type="AlphaFoldDB" id="A0A6I4SKJ5"/>
<proteinExistence type="predicted"/>
<accession>A0A6I4SKJ5</accession>
<protein>
    <submittedName>
        <fullName evidence="1">Uncharacterized protein</fullName>
    </submittedName>
</protein>
<dbReference type="Proteomes" id="UP000468943">
    <property type="component" value="Unassembled WGS sequence"/>
</dbReference>
<gene>
    <name evidence="1" type="ORF">GRI36_00225</name>
</gene>
<sequence>MIEPAELFARITGQLEDLHGIAVEGQRANLSPDENCVYADQISNGLQNIGEVVRILCLENGSNS</sequence>
<reference evidence="1 2" key="1">
    <citation type="submission" date="2019-12" db="EMBL/GenBank/DDBJ databases">
        <title>Genomic-based taxomic classification of the family Erythrobacteraceae.</title>
        <authorList>
            <person name="Xu L."/>
        </authorList>
    </citation>
    <scope>NUCLEOTIDE SEQUENCE [LARGE SCALE GENOMIC DNA]</scope>
    <source>
        <strain evidence="1 2">JCM 17802</strain>
    </source>
</reference>
<evidence type="ECO:0000313" key="1">
    <source>
        <dbReference type="EMBL" id="MXO55297.1"/>
    </source>
</evidence>
<comment type="caution">
    <text evidence="1">The sequence shown here is derived from an EMBL/GenBank/DDBJ whole genome shotgun (WGS) entry which is preliminary data.</text>
</comment>
<dbReference type="RefSeq" id="WP_160596638.1">
    <property type="nucleotide sequence ID" value="NZ_WTYS01000001.1"/>
</dbReference>
<dbReference type="OrthoDB" id="7433562at2"/>